<protein>
    <submittedName>
        <fullName evidence="2">Alpha/beta hydrolase</fullName>
    </submittedName>
</protein>
<dbReference type="Proteomes" id="UP001501594">
    <property type="component" value="Unassembled WGS sequence"/>
</dbReference>
<dbReference type="GO" id="GO:0016787">
    <property type="term" value="F:hydrolase activity"/>
    <property type="evidence" value="ECO:0007669"/>
    <property type="project" value="UniProtKB-KW"/>
</dbReference>
<reference evidence="3" key="1">
    <citation type="journal article" date="2019" name="Int. J. Syst. Evol. Microbiol.">
        <title>The Global Catalogue of Microorganisms (GCM) 10K type strain sequencing project: providing services to taxonomists for standard genome sequencing and annotation.</title>
        <authorList>
            <consortium name="The Broad Institute Genomics Platform"/>
            <consortium name="The Broad Institute Genome Sequencing Center for Infectious Disease"/>
            <person name="Wu L."/>
            <person name="Ma J."/>
        </authorList>
    </citation>
    <scope>NUCLEOTIDE SEQUENCE [LARGE SCALE GENOMIC DNA]</scope>
    <source>
        <strain evidence="3">JCM 17442</strain>
    </source>
</reference>
<keyword evidence="3" id="KW-1185">Reference proteome</keyword>
<evidence type="ECO:0000313" key="3">
    <source>
        <dbReference type="Proteomes" id="UP001501594"/>
    </source>
</evidence>
<feature type="domain" description="Alpha/beta hydrolase fold-5" evidence="1">
    <location>
        <begin position="78"/>
        <end position="235"/>
    </location>
</feature>
<dbReference type="InterPro" id="IPR029059">
    <property type="entry name" value="AB_hydrolase_5"/>
</dbReference>
<gene>
    <name evidence="2" type="ORF">GCM10022256_14590</name>
</gene>
<dbReference type="InterPro" id="IPR029058">
    <property type="entry name" value="AB_hydrolase_fold"/>
</dbReference>
<dbReference type="RefSeq" id="WP_344794562.1">
    <property type="nucleotide sequence ID" value="NZ_BAABAU010000001.1"/>
</dbReference>
<keyword evidence="2" id="KW-0378">Hydrolase</keyword>
<name>A0ABP8E0X1_9MICO</name>
<accession>A0ABP8E0X1</accession>
<comment type="caution">
    <text evidence="2">The sequence shown here is derived from an EMBL/GenBank/DDBJ whole genome shotgun (WGS) entry which is preliminary data.</text>
</comment>
<dbReference type="Pfam" id="PF12695">
    <property type="entry name" value="Abhydrolase_5"/>
    <property type="match status" value="1"/>
</dbReference>
<sequence length="253" mass="26233">MTSSSRPARRRGRRALTVLVAVVVVLALLAVGFLVWAHVVMPGDRTAALKVWRDDRVSVQDAGDSVILRPTGPSNGVGVVFLPGAKVDPYAYLATFDGVAASGTTVVITKPTLNLAFFDTRSLATFEEHAPDVTTWAVGGHSLGGVRACQLATTPGTAGLLLLGSYCANDLSSSSLDVLSLSGSRDGLSTPAKVGAARHLLPDSASSVVIRGADHAQFGHYGEQPGDNPATVSHAHTDRVITAQVSRWAASLG</sequence>
<proteinExistence type="predicted"/>
<dbReference type="Gene3D" id="3.40.50.1820">
    <property type="entry name" value="alpha/beta hydrolase"/>
    <property type="match status" value="1"/>
</dbReference>
<evidence type="ECO:0000259" key="1">
    <source>
        <dbReference type="Pfam" id="PF12695"/>
    </source>
</evidence>
<dbReference type="SUPFAM" id="SSF53474">
    <property type="entry name" value="alpha/beta-Hydrolases"/>
    <property type="match status" value="1"/>
</dbReference>
<dbReference type="EMBL" id="BAABAU010000001">
    <property type="protein sequence ID" value="GAA4265847.1"/>
    <property type="molecule type" value="Genomic_DNA"/>
</dbReference>
<organism evidence="2 3">
    <name type="scientific">Frondihabitans peucedani</name>
    <dbReference type="NCBI Taxonomy" id="598626"/>
    <lineage>
        <taxon>Bacteria</taxon>
        <taxon>Bacillati</taxon>
        <taxon>Actinomycetota</taxon>
        <taxon>Actinomycetes</taxon>
        <taxon>Micrococcales</taxon>
        <taxon>Microbacteriaceae</taxon>
        <taxon>Frondihabitans</taxon>
    </lineage>
</organism>
<evidence type="ECO:0000313" key="2">
    <source>
        <dbReference type="EMBL" id="GAA4265847.1"/>
    </source>
</evidence>